<reference evidence="2" key="1">
    <citation type="submission" date="2020-10" db="EMBL/GenBank/DDBJ databases">
        <authorList>
            <person name="Gilroy R."/>
        </authorList>
    </citation>
    <scope>NUCLEOTIDE SEQUENCE</scope>
    <source>
        <strain evidence="2">ChiHecec3B27-6122</strain>
    </source>
</reference>
<dbReference type="EMBL" id="DVJS01000243">
    <property type="protein sequence ID" value="HIS98231.1"/>
    <property type="molecule type" value="Genomic_DNA"/>
</dbReference>
<gene>
    <name evidence="2" type="ORF">IAD42_09665</name>
</gene>
<comment type="caution">
    <text evidence="2">The sequence shown here is derived from an EMBL/GenBank/DDBJ whole genome shotgun (WGS) entry which is preliminary data.</text>
</comment>
<accession>A0A9D1K9Q0</accession>
<evidence type="ECO:0000259" key="1">
    <source>
        <dbReference type="Pfam" id="PF18050"/>
    </source>
</evidence>
<protein>
    <recommendedName>
        <fullName evidence="1">Cyclophilin-like domain-containing protein</fullName>
    </recommendedName>
</protein>
<proteinExistence type="predicted"/>
<dbReference type="Proteomes" id="UP000886876">
    <property type="component" value="Unassembled WGS sequence"/>
</dbReference>
<reference evidence="2" key="2">
    <citation type="journal article" date="2021" name="PeerJ">
        <title>Extensive microbial diversity within the chicken gut microbiome revealed by metagenomics and culture.</title>
        <authorList>
            <person name="Gilroy R."/>
            <person name="Ravi A."/>
            <person name="Getino M."/>
            <person name="Pursley I."/>
            <person name="Horton D.L."/>
            <person name="Alikhan N.F."/>
            <person name="Baker D."/>
            <person name="Gharbi K."/>
            <person name="Hall N."/>
            <person name="Watson M."/>
            <person name="Adriaenssens E.M."/>
            <person name="Foster-Nyarko E."/>
            <person name="Jarju S."/>
            <person name="Secka A."/>
            <person name="Antonio M."/>
            <person name="Oren A."/>
            <person name="Chaudhuri R.R."/>
            <person name="La Ragione R."/>
            <person name="Hildebrand F."/>
            <person name="Pallen M.J."/>
        </authorList>
    </citation>
    <scope>NUCLEOTIDE SEQUENCE</scope>
    <source>
        <strain evidence="2">ChiHecec3B27-6122</strain>
    </source>
</reference>
<feature type="domain" description="Cyclophilin-like" evidence="1">
    <location>
        <begin position="6"/>
        <end position="86"/>
    </location>
</feature>
<evidence type="ECO:0000313" key="3">
    <source>
        <dbReference type="Proteomes" id="UP000886876"/>
    </source>
</evidence>
<organism evidence="2 3">
    <name type="scientific">Candidatus Scatomorpha pullistercoris</name>
    <dbReference type="NCBI Taxonomy" id="2840929"/>
    <lineage>
        <taxon>Bacteria</taxon>
        <taxon>Bacillati</taxon>
        <taxon>Bacillota</taxon>
        <taxon>Clostridia</taxon>
        <taxon>Eubacteriales</taxon>
        <taxon>Candidatus Scatomorpha</taxon>
    </lineage>
</organism>
<dbReference type="InterPro" id="IPR041183">
    <property type="entry name" value="Cyclophilin-like"/>
</dbReference>
<dbReference type="Pfam" id="PF18050">
    <property type="entry name" value="Cyclophil_like2"/>
    <property type="match status" value="1"/>
</dbReference>
<name>A0A9D1K9Q0_9FIRM</name>
<evidence type="ECO:0000313" key="2">
    <source>
        <dbReference type="EMBL" id="HIS98231.1"/>
    </source>
</evidence>
<sequence>MRRGGLELTAEPYGGFEQVAALPERIVRGDRQTTAQPGDIMLYNGSSIVLFYGSNSWSYTRLGRISGLDEAELTELLGGGGVNITLSVPS</sequence>
<dbReference type="AlphaFoldDB" id="A0A9D1K9Q0"/>